<protein>
    <submittedName>
        <fullName evidence="2">Uncharacterized protein</fullName>
    </submittedName>
</protein>
<dbReference type="Proteomes" id="UP001589575">
    <property type="component" value="Unassembled WGS sequence"/>
</dbReference>
<sequence length="47" mass="4815">MLSSTRSSMIPMAAPSGRTTSIGGPPAPISARVTLVLNGPRIRSTYG</sequence>
<keyword evidence="3" id="KW-1185">Reference proteome</keyword>
<name>A0ABV5G2M1_9MICC</name>
<comment type="caution">
    <text evidence="2">The sequence shown here is derived from an EMBL/GenBank/DDBJ whole genome shotgun (WGS) entry which is preliminary data.</text>
</comment>
<feature type="region of interest" description="Disordered" evidence="1">
    <location>
        <begin position="1"/>
        <end position="27"/>
    </location>
</feature>
<dbReference type="EMBL" id="JBHMFI010000001">
    <property type="protein sequence ID" value="MFB9073175.1"/>
    <property type="molecule type" value="Genomic_DNA"/>
</dbReference>
<evidence type="ECO:0000313" key="2">
    <source>
        <dbReference type="EMBL" id="MFB9073175.1"/>
    </source>
</evidence>
<evidence type="ECO:0000313" key="3">
    <source>
        <dbReference type="Proteomes" id="UP001589575"/>
    </source>
</evidence>
<evidence type="ECO:0000256" key="1">
    <source>
        <dbReference type="SAM" id="MobiDB-lite"/>
    </source>
</evidence>
<organism evidence="2 3">
    <name type="scientific">Citricoccus parietis</name>
    <dbReference type="NCBI Taxonomy" id="592307"/>
    <lineage>
        <taxon>Bacteria</taxon>
        <taxon>Bacillati</taxon>
        <taxon>Actinomycetota</taxon>
        <taxon>Actinomycetes</taxon>
        <taxon>Micrococcales</taxon>
        <taxon>Micrococcaceae</taxon>
        <taxon>Citricoccus</taxon>
    </lineage>
</organism>
<gene>
    <name evidence="2" type="ORF">ACFFX0_19020</name>
</gene>
<accession>A0ABV5G2M1</accession>
<reference evidence="2 3" key="1">
    <citation type="submission" date="2024-09" db="EMBL/GenBank/DDBJ databases">
        <authorList>
            <person name="Sun Q."/>
            <person name="Mori K."/>
        </authorList>
    </citation>
    <scope>NUCLEOTIDE SEQUENCE [LARGE SCALE GENOMIC DNA]</scope>
    <source>
        <strain evidence="2 3">CCM 7609</strain>
    </source>
</reference>
<proteinExistence type="predicted"/>